<dbReference type="InterPro" id="IPR020908">
    <property type="entry name" value="UPF0738"/>
</dbReference>
<evidence type="ECO:0000256" key="1">
    <source>
        <dbReference type="HAMAP-Rule" id="MF_01861"/>
    </source>
</evidence>
<organism evidence="2 3">
    <name type="scientific">Halalkalibacter nanhaiisediminis</name>
    <dbReference type="NCBI Taxonomy" id="688079"/>
    <lineage>
        <taxon>Bacteria</taxon>
        <taxon>Bacillati</taxon>
        <taxon>Bacillota</taxon>
        <taxon>Bacilli</taxon>
        <taxon>Bacillales</taxon>
        <taxon>Bacillaceae</taxon>
        <taxon>Halalkalibacter</taxon>
    </lineage>
</organism>
<name>A0A562Q947_9BACI</name>
<dbReference type="HAMAP" id="MF_01861">
    <property type="entry name" value="UPF0738"/>
    <property type="match status" value="1"/>
</dbReference>
<dbReference type="EMBL" id="VLKZ01000013">
    <property type="protein sequence ID" value="TWI53285.1"/>
    <property type="molecule type" value="Genomic_DNA"/>
</dbReference>
<keyword evidence="3" id="KW-1185">Reference proteome</keyword>
<comment type="similarity">
    <text evidence="1">Belongs to the UPF0738 family.</text>
</comment>
<reference evidence="2 3" key="1">
    <citation type="journal article" date="2015" name="Stand. Genomic Sci.">
        <title>Genomic Encyclopedia of Bacterial and Archaeal Type Strains, Phase III: the genomes of soil and plant-associated and newly described type strains.</title>
        <authorList>
            <person name="Whitman W.B."/>
            <person name="Woyke T."/>
            <person name="Klenk H.P."/>
            <person name="Zhou Y."/>
            <person name="Lilburn T.G."/>
            <person name="Beck B.J."/>
            <person name="De Vos P."/>
            <person name="Vandamme P."/>
            <person name="Eisen J.A."/>
            <person name="Garrity G."/>
            <person name="Hugenholtz P."/>
            <person name="Kyrpides N.C."/>
        </authorList>
    </citation>
    <scope>NUCLEOTIDE SEQUENCE [LARGE SCALE GENOMIC DNA]</scope>
    <source>
        <strain evidence="2 3">CGMCC 1.10116</strain>
    </source>
</reference>
<protein>
    <recommendedName>
        <fullName evidence="1">UPF0738 protein IQ10_03419</fullName>
    </recommendedName>
</protein>
<accession>A0A562Q947</accession>
<evidence type="ECO:0000313" key="2">
    <source>
        <dbReference type="EMBL" id="TWI53285.1"/>
    </source>
</evidence>
<proteinExistence type="inferred from homology"/>
<comment type="caution">
    <text evidence="2">The sequence shown here is derived from an EMBL/GenBank/DDBJ whole genome shotgun (WGS) entry which is preliminary data.</text>
</comment>
<dbReference type="OrthoDB" id="2966478at2"/>
<dbReference type="Pfam" id="PF19785">
    <property type="entry name" value="UPF0738"/>
    <property type="match status" value="1"/>
</dbReference>
<evidence type="ECO:0000313" key="3">
    <source>
        <dbReference type="Proteomes" id="UP000315711"/>
    </source>
</evidence>
<dbReference type="Proteomes" id="UP000315711">
    <property type="component" value="Unassembled WGS sequence"/>
</dbReference>
<dbReference type="RefSeq" id="WP_144451604.1">
    <property type="nucleotide sequence ID" value="NZ_VLKZ01000013.1"/>
</dbReference>
<dbReference type="AlphaFoldDB" id="A0A562Q947"/>
<sequence>MKKLHVETIKKENDHYIATVSEVIDKELAQSLRAGERMLVDSDNLAFIYILEDDTEFYYVNFSQKTWSDLKQLYTEAKKLELILHEEVVIELTSICEELSFLTENIEGNGNYGEEMEKAVQEVFAQHT</sequence>
<gene>
    <name evidence="2" type="ORF">IQ10_03419</name>
</gene>